<organism evidence="3 4">
    <name type="scientific">Frankia umida</name>
    <dbReference type="NCBI Taxonomy" id="573489"/>
    <lineage>
        <taxon>Bacteria</taxon>
        <taxon>Bacillati</taxon>
        <taxon>Actinomycetota</taxon>
        <taxon>Actinomycetes</taxon>
        <taxon>Frankiales</taxon>
        <taxon>Frankiaceae</taxon>
        <taxon>Frankia</taxon>
    </lineage>
</organism>
<feature type="region of interest" description="Disordered" evidence="1">
    <location>
        <begin position="45"/>
        <end position="68"/>
    </location>
</feature>
<dbReference type="InterPro" id="IPR047951">
    <property type="entry name" value="Transpos_ISL3"/>
</dbReference>
<evidence type="ECO:0000256" key="1">
    <source>
        <dbReference type="SAM" id="MobiDB-lite"/>
    </source>
</evidence>
<protein>
    <submittedName>
        <fullName evidence="3">Transposase</fullName>
    </submittedName>
</protein>
<dbReference type="InterPro" id="IPR002560">
    <property type="entry name" value="Transposase_DDE"/>
</dbReference>
<sequence>MGGLPGLPAGVEVELVERAAGVSWHTAHRGFVAVAEEAGIVVTAPAAGTGPDGPVADQETTADGEAGRPVRSVSGPLPGVEVLGIDDHRRGRPRYQRDPLSGGWVADADRWQTGLFDSAGGHGLLGAVEGSTAAATVGWIEARPAAWRAGIRAVTIDMSTVYKAAARDALPHAMIAVDPFHVAQLANKAVGDVRRRVTHQLRDRRGRATDPEYTIRNLLVRGPGALSGNGRAKNHLLDLLALSPTRTGRATTRTDVDRALTRFFDYCATTGATVPEIVALAETISDWRVEITAAVLHGLSNAAAEGANRLIKLVYRTAFGLTNVANQQRRQPATARPHRPPPPAPRPHPRAAPVRPGLSRGATGMRRPRGAGHGHLRVPLAGRGRDTVTFPQGTLRSRTRPTPRHRRPPHGSPPPHRHRNQLQQSRMDHRPRQPVSAKFLPCTGFTVNTGKVFYRTEI</sequence>
<dbReference type="PANTHER" id="PTHR33498">
    <property type="entry name" value="TRANSPOSASE FOR INSERTION SEQUENCE ELEMENT IS1557"/>
    <property type="match status" value="1"/>
</dbReference>
<keyword evidence="4" id="KW-1185">Reference proteome</keyword>
<evidence type="ECO:0000259" key="2">
    <source>
        <dbReference type="Pfam" id="PF01610"/>
    </source>
</evidence>
<dbReference type="EMBL" id="JALKFT010000027">
    <property type="protein sequence ID" value="MCK9878114.1"/>
    <property type="molecule type" value="Genomic_DNA"/>
</dbReference>
<feature type="compositionally biased region" description="Basic residues" evidence="1">
    <location>
        <begin position="397"/>
        <end position="420"/>
    </location>
</feature>
<proteinExistence type="predicted"/>
<feature type="compositionally biased region" description="Basic residues" evidence="1">
    <location>
        <begin position="366"/>
        <end position="376"/>
    </location>
</feature>
<dbReference type="Proteomes" id="UP001201873">
    <property type="component" value="Unassembled WGS sequence"/>
</dbReference>
<gene>
    <name evidence="3" type="ORF">MXD59_20470</name>
</gene>
<evidence type="ECO:0000313" key="4">
    <source>
        <dbReference type="Proteomes" id="UP001201873"/>
    </source>
</evidence>
<comment type="caution">
    <text evidence="3">The sequence shown here is derived from an EMBL/GenBank/DDBJ whole genome shotgun (WGS) entry which is preliminary data.</text>
</comment>
<name>A0ABT0K2Q7_9ACTN</name>
<evidence type="ECO:0000313" key="3">
    <source>
        <dbReference type="EMBL" id="MCK9878114.1"/>
    </source>
</evidence>
<reference evidence="3 4" key="1">
    <citation type="submission" date="2022-04" db="EMBL/GenBank/DDBJ databases">
        <title>Genome diversity in the genus Frankia.</title>
        <authorList>
            <person name="Carlos-Shanley C."/>
            <person name="Hahn D."/>
        </authorList>
    </citation>
    <scope>NUCLEOTIDE SEQUENCE [LARGE SCALE GENOMIC DNA]</scope>
    <source>
        <strain evidence="3 4">Ag45/Mut15</strain>
    </source>
</reference>
<accession>A0ABT0K2Q7</accession>
<feature type="domain" description="Transposase IS204/IS1001/IS1096/IS1165 DDE" evidence="2">
    <location>
        <begin position="119"/>
        <end position="326"/>
    </location>
</feature>
<dbReference type="PANTHER" id="PTHR33498:SF1">
    <property type="entry name" value="TRANSPOSASE FOR INSERTION SEQUENCE ELEMENT IS1557"/>
    <property type="match status" value="1"/>
</dbReference>
<feature type="region of interest" description="Disordered" evidence="1">
    <location>
        <begin position="324"/>
        <end position="436"/>
    </location>
</feature>
<dbReference type="Pfam" id="PF01610">
    <property type="entry name" value="DDE_Tnp_ISL3"/>
    <property type="match status" value="1"/>
</dbReference>